<dbReference type="OMA" id="MPDYKRI"/>
<feature type="domain" description="EF-hand" evidence="13">
    <location>
        <begin position="183"/>
        <end position="218"/>
    </location>
</feature>
<feature type="compositionally biased region" description="Gly residues" evidence="11">
    <location>
        <begin position="967"/>
        <end position="988"/>
    </location>
</feature>
<evidence type="ECO:0000256" key="3">
    <source>
        <dbReference type="ARBA" id="ARBA00022679"/>
    </source>
</evidence>
<dbReference type="GO" id="GO:0005509">
    <property type="term" value="F:calcium ion binding"/>
    <property type="evidence" value="ECO:0007669"/>
    <property type="project" value="InterPro"/>
</dbReference>
<evidence type="ECO:0000256" key="8">
    <source>
        <dbReference type="PIRSR" id="PIRSR630616-1"/>
    </source>
</evidence>
<feature type="compositionally biased region" description="Acidic residues" evidence="11">
    <location>
        <begin position="839"/>
        <end position="848"/>
    </location>
</feature>
<evidence type="ECO:0000313" key="14">
    <source>
        <dbReference type="EMBL" id="ELR25008.1"/>
    </source>
</evidence>
<proteinExistence type="predicted"/>
<dbReference type="Gene3D" id="1.10.510.10">
    <property type="entry name" value="Transferase(Phosphotransferase) domain 1"/>
    <property type="match status" value="1"/>
</dbReference>
<dbReference type="GO" id="GO:0005524">
    <property type="term" value="F:ATP binding"/>
    <property type="evidence" value="ECO:0007669"/>
    <property type="project" value="UniProtKB-KW"/>
</dbReference>
<feature type="compositionally biased region" description="Acidic residues" evidence="11">
    <location>
        <begin position="718"/>
        <end position="728"/>
    </location>
</feature>
<dbReference type="STRING" id="1257118.L8HK05"/>
<feature type="compositionally biased region" description="Basic and acidic residues" evidence="11">
    <location>
        <begin position="1095"/>
        <end position="1111"/>
    </location>
</feature>
<dbReference type="FunFam" id="1.10.510.10:FF:000571">
    <property type="entry name" value="Maternal embryonic leucine zipper kinase"/>
    <property type="match status" value="1"/>
</dbReference>
<feature type="region of interest" description="Disordered" evidence="11">
    <location>
        <begin position="645"/>
        <end position="1121"/>
    </location>
</feature>
<keyword evidence="3" id="KW-0808">Transferase</keyword>
<dbReference type="SUPFAM" id="SSF47473">
    <property type="entry name" value="EF-hand"/>
    <property type="match status" value="1"/>
</dbReference>
<feature type="compositionally biased region" description="Low complexity" evidence="11">
    <location>
        <begin position="656"/>
        <end position="689"/>
    </location>
</feature>
<feature type="compositionally biased region" description="Basic residues" evidence="11">
    <location>
        <begin position="694"/>
        <end position="703"/>
    </location>
</feature>
<protein>
    <recommendedName>
        <fullName evidence="1">non-specific serine/threonine protein kinase</fullName>
        <ecNumber evidence="1">2.7.11.1</ecNumber>
    </recommendedName>
</protein>
<dbReference type="PANTHER" id="PTHR24350">
    <property type="entry name" value="SERINE/THREONINE-PROTEIN KINASE IAL-RELATED"/>
    <property type="match status" value="1"/>
</dbReference>
<dbReference type="CDD" id="cd14003">
    <property type="entry name" value="STKc_AMPK-like"/>
    <property type="match status" value="1"/>
</dbReference>
<dbReference type="GeneID" id="14926047"/>
<feature type="region of interest" description="Disordered" evidence="11">
    <location>
        <begin position="62"/>
        <end position="112"/>
    </location>
</feature>
<evidence type="ECO:0000256" key="1">
    <source>
        <dbReference type="ARBA" id="ARBA00012513"/>
    </source>
</evidence>
<feature type="binding site" evidence="9">
    <location>
        <position position="312"/>
    </location>
    <ligand>
        <name>ATP</name>
        <dbReference type="ChEBI" id="CHEBI:30616"/>
    </ligand>
</feature>
<feature type="compositionally biased region" description="Basic and acidic residues" evidence="11">
    <location>
        <begin position="78"/>
        <end position="90"/>
    </location>
</feature>
<feature type="active site" description="Proton acceptor" evidence="8">
    <location>
        <position position="402"/>
    </location>
</feature>
<evidence type="ECO:0000259" key="12">
    <source>
        <dbReference type="PROSITE" id="PS50011"/>
    </source>
</evidence>
<dbReference type="EMBL" id="KB007806">
    <property type="protein sequence ID" value="ELR25008.1"/>
    <property type="molecule type" value="Genomic_DNA"/>
</dbReference>
<feature type="compositionally biased region" description="Polar residues" evidence="11">
    <location>
        <begin position="766"/>
        <end position="777"/>
    </location>
</feature>
<feature type="domain" description="Protein kinase" evidence="12">
    <location>
        <begin position="283"/>
        <end position="533"/>
    </location>
</feature>
<dbReference type="EC" id="2.7.11.1" evidence="1"/>
<feature type="compositionally biased region" description="Low complexity" evidence="11">
    <location>
        <begin position="704"/>
        <end position="717"/>
    </location>
</feature>
<dbReference type="InterPro" id="IPR011992">
    <property type="entry name" value="EF-hand-dom_pair"/>
</dbReference>
<dbReference type="Gene3D" id="1.10.238.10">
    <property type="entry name" value="EF-hand"/>
    <property type="match status" value="2"/>
</dbReference>
<dbReference type="Proteomes" id="UP000011083">
    <property type="component" value="Unassembled WGS sequence"/>
</dbReference>
<dbReference type="SMART" id="SM00220">
    <property type="entry name" value="S_TKc"/>
    <property type="match status" value="1"/>
</dbReference>
<evidence type="ECO:0000256" key="2">
    <source>
        <dbReference type="ARBA" id="ARBA00022527"/>
    </source>
</evidence>
<dbReference type="KEGG" id="acan:ACA1_110100"/>
<dbReference type="RefSeq" id="XP_004357163.1">
    <property type="nucleotide sequence ID" value="XM_004357107.1"/>
</dbReference>
<dbReference type="PROSITE" id="PS50011">
    <property type="entry name" value="PROTEIN_KINASE_DOM"/>
    <property type="match status" value="1"/>
</dbReference>
<organism evidence="14 15">
    <name type="scientific">Acanthamoeba castellanii (strain ATCC 30010 / Neff)</name>
    <dbReference type="NCBI Taxonomy" id="1257118"/>
    <lineage>
        <taxon>Eukaryota</taxon>
        <taxon>Amoebozoa</taxon>
        <taxon>Discosea</taxon>
        <taxon>Longamoebia</taxon>
        <taxon>Centramoebida</taxon>
        <taxon>Acanthamoebidae</taxon>
        <taxon>Acanthamoeba</taxon>
    </lineage>
</organism>
<evidence type="ECO:0000256" key="11">
    <source>
        <dbReference type="SAM" id="MobiDB-lite"/>
    </source>
</evidence>
<evidence type="ECO:0000259" key="13">
    <source>
        <dbReference type="PROSITE" id="PS50222"/>
    </source>
</evidence>
<dbReference type="InterPro" id="IPR030616">
    <property type="entry name" value="Aur-like"/>
</dbReference>
<dbReference type="OrthoDB" id="193931at2759"/>
<keyword evidence="4 9" id="KW-0547">Nucleotide-binding</keyword>
<feature type="compositionally biased region" description="Acidic residues" evidence="11">
    <location>
        <begin position="998"/>
        <end position="1012"/>
    </location>
</feature>
<feature type="compositionally biased region" description="Basic residues" evidence="11">
    <location>
        <begin position="62"/>
        <end position="77"/>
    </location>
</feature>
<dbReference type="InterPro" id="IPR011009">
    <property type="entry name" value="Kinase-like_dom_sf"/>
</dbReference>
<dbReference type="InterPro" id="IPR002048">
    <property type="entry name" value="EF_hand_dom"/>
</dbReference>
<evidence type="ECO:0000256" key="5">
    <source>
        <dbReference type="ARBA" id="ARBA00022777"/>
    </source>
</evidence>
<feature type="compositionally biased region" description="Acidic residues" evidence="11">
    <location>
        <begin position="1112"/>
        <end position="1121"/>
    </location>
</feature>
<dbReference type="PROSITE" id="PS50222">
    <property type="entry name" value="EF_HAND_2"/>
    <property type="match status" value="2"/>
</dbReference>
<evidence type="ECO:0000313" key="15">
    <source>
        <dbReference type="Proteomes" id="UP000011083"/>
    </source>
</evidence>
<feature type="binding site" evidence="9">
    <location>
        <position position="420"/>
    </location>
    <ligand>
        <name>ATP</name>
        <dbReference type="ChEBI" id="CHEBI:30616"/>
    </ligand>
</feature>
<dbReference type="Pfam" id="PF00069">
    <property type="entry name" value="Pkinase"/>
    <property type="match status" value="1"/>
</dbReference>
<dbReference type="InterPro" id="IPR000719">
    <property type="entry name" value="Prot_kinase_dom"/>
</dbReference>
<dbReference type="InterPro" id="IPR008271">
    <property type="entry name" value="Ser/Thr_kinase_AS"/>
</dbReference>
<dbReference type="VEuPathDB" id="AmoebaDB:ACA1_110100"/>
<dbReference type="CDD" id="cd00051">
    <property type="entry name" value="EFh"/>
    <property type="match status" value="1"/>
</dbReference>
<feature type="compositionally biased region" description="Low complexity" evidence="11">
    <location>
        <begin position="1013"/>
        <end position="1032"/>
    </location>
</feature>
<feature type="cross-link" description="Glycyl lysine isopeptide (Lys-Gly) (interchain with G-Cter in SUMO2)" evidence="10">
    <location>
        <position position="404"/>
    </location>
</feature>
<feature type="binding site" evidence="9">
    <location>
        <begin position="406"/>
        <end position="407"/>
    </location>
    <ligand>
        <name>ATP</name>
        <dbReference type="ChEBI" id="CHEBI:30616"/>
    </ligand>
</feature>
<dbReference type="PROSITE" id="PS00018">
    <property type="entry name" value="EF_HAND_1"/>
    <property type="match status" value="1"/>
</dbReference>
<keyword evidence="5 14" id="KW-0418">Kinase</keyword>
<accession>L8HK05</accession>
<dbReference type="AlphaFoldDB" id="L8HK05"/>
<dbReference type="PROSITE" id="PS00108">
    <property type="entry name" value="PROTEIN_KINASE_ST"/>
    <property type="match status" value="1"/>
</dbReference>
<evidence type="ECO:0000256" key="10">
    <source>
        <dbReference type="PIRSR" id="PIRSR630616-3"/>
    </source>
</evidence>
<evidence type="ECO:0000256" key="7">
    <source>
        <dbReference type="ARBA" id="ARBA00022840"/>
    </source>
</evidence>
<feature type="compositionally biased region" description="Acidic residues" evidence="11">
    <location>
        <begin position="1061"/>
        <end position="1094"/>
    </location>
</feature>
<feature type="compositionally biased region" description="Basic and acidic residues" evidence="11">
    <location>
        <begin position="956"/>
        <end position="966"/>
    </location>
</feature>
<name>L8HK05_ACACF</name>
<gene>
    <name evidence="14" type="ORF">ACA1_110100</name>
</gene>
<dbReference type="Pfam" id="PF13202">
    <property type="entry name" value="EF-hand_5"/>
    <property type="match status" value="1"/>
</dbReference>
<evidence type="ECO:0000256" key="6">
    <source>
        <dbReference type="ARBA" id="ARBA00022837"/>
    </source>
</evidence>
<dbReference type="GO" id="GO:0004674">
    <property type="term" value="F:protein serine/threonine kinase activity"/>
    <property type="evidence" value="ECO:0007669"/>
    <property type="project" value="UniProtKB-KW"/>
</dbReference>
<keyword evidence="6" id="KW-0106">Calcium</keyword>
<reference evidence="14 15" key="1">
    <citation type="journal article" date="2013" name="Genome Biol.">
        <title>Genome of Acanthamoeba castellanii highlights extensive lateral gene transfer and early evolution of tyrosine kinase signaling.</title>
        <authorList>
            <person name="Clarke M."/>
            <person name="Lohan A.J."/>
            <person name="Liu B."/>
            <person name="Lagkouvardos I."/>
            <person name="Roy S."/>
            <person name="Zafar N."/>
            <person name="Bertelli C."/>
            <person name="Schilde C."/>
            <person name="Kianianmomeni A."/>
            <person name="Burglin T.R."/>
            <person name="Frech C."/>
            <person name="Turcotte B."/>
            <person name="Kopec K.O."/>
            <person name="Synnott J.M."/>
            <person name="Choo C."/>
            <person name="Paponov I."/>
            <person name="Finkler A."/>
            <person name="Soon Heng Tan C."/>
            <person name="Hutchins A.P."/>
            <person name="Weinmeier T."/>
            <person name="Rattei T."/>
            <person name="Chu J.S."/>
            <person name="Gimenez G."/>
            <person name="Irimia M."/>
            <person name="Rigden D.J."/>
            <person name="Fitzpatrick D.A."/>
            <person name="Lorenzo-Morales J."/>
            <person name="Bateman A."/>
            <person name="Chiu C.H."/>
            <person name="Tang P."/>
            <person name="Hegemann P."/>
            <person name="Fromm H."/>
            <person name="Raoult D."/>
            <person name="Greub G."/>
            <person name="Miranda-Saavedra D."/>
            <person name="Chen N."/>
            <person name="Nash P."/>
            <person name="Ginger M.L."/>
            <person name="Horn M."/>
            <person name="Schaap P."/>
            <person name="Caler L."/>
            <person name="Loftus B."/>
        </authorList>
    </citation>
    <scope>NUCLEOTIDE SEQUENCE [LARGE SCALE GENOMIC DNA]</scope>
    <source>
        <strain evidence="14 15">Neff</strain>
    </source>
</reference>
<feature type="compositionally biased region" description="Basic and acidic residues" evidence="11">
    <location>
        <begin position="802"/>
        <end position="812"/>
    </location>
</feature>
<evidence type="ECO:0000256" key="9">
    <source>
        <dbReference type="PIRSR" id="PIRSR630616-2"/>
    </source>
</evidence>
<dbReference type="InterPro" id="IPR018247">
    <property type="entry name" value="EF_Hand_1_Ca_BS"/>
</dbReference>
<keyword evidence="15" id="KW-1185">Reference proteome</keyword>
<feature type="compositionally biased region" description="Gly residues" evidence="11">
    <location>
        <begin position="1033"/>
        <end position="1045"/>
    </location>
</feature>
<evidence type="ECO:0000256" key="4">
    <source>
        <dbReference type="ARBA" id="ARBA00022741"/>
    </source>
</evidence>
<dbReference type="SUPFAM" id="SSF56112">
    <property type="entry name" value="Protein kinase-like (PK-like)"/>
    <property type="match status" value="1"/>
</dbReference>
<sequence length="1121" mass="123543">MGNDTSAPKKLFEQLDKTKDGVLTLDDLLNGNFAQSPLLLFRFDDGEDGALDREEFEKWVRHMQAHKKKHKKKRRTEKKNQDKERKNKDKDKKKKRRKDKDNNKPEEDEDFSRAWTTLDENAASKLKLSRNSETPCIIGQGSPQLSHLESQLGGLSRRSDELQVLLSEEAKAFLINLLRRSEGRKRYMDWLFRLADVDKDGDIEVEELNLILKALEKDGIRISDLSYEKCIDPTKVGQRLLEEYATNKSGTLTREEFMVLADLIMRHYEEGYARTRKRRIGRYELKRKLGSGANSIVRLAINTETGEKKAIKVIKRGDVSDMSRVDVELKAMMMLDHPSIVKLNEVLENEEYVFFVMELCGGGSLSNYVEMKPLSERLARYYMPQLIKGLKYCHNKGVCHRDLKLENLLIDNNGHLKISDFGHAGIYKEGWDLFNTRLVGSLYHLSPEQVQGQCYSGEKIDIWALGVILYRLLAGKPPFFSRNPQEFLSCVAQARFEMPERLSADAKDLIDMILQPDPANRPSCSKILKHPWFDGPIKEPALARYVLQLDSRFEDYTMPWNRIREIVAGLNIHLFPAAPTKRHHLLMYKCVYTKKELKFSITLKKRKYSKGNPYIEFNLHEGEGWEFNEAVYKIRATFRRWKKSVFPPGSARNESSDSSSSSSSDTDDTSSSSSDSDSDSSSSSSSSSTSDERHKRRGSRKHTTGTSASSSSASSSNTEEEDEDEEEGESRQPSREGPSPTAAAAGGGGGGTECASPAARPPRRTNVGSGSSSSKTANPDAHERPKRPRDRQNPAIAAAAAAKERKASKECEADSSAADSSAADRSRSKGNGARRSGGSEDEREDDGEVGFFKKPPKRGGLRDQPAVEGDRVAEVSAGRATPDHQNAGEADTIVAQARKRSTGEDQGQQQHSRVESPVVGLAAAGAAMQKRSSKPPAHDYHETTGPQKAKPSAHARAAEDEAHAEPGDGGGAATTGGGGGKGEGGDNGGVPSVTDTEGFADDEDDTTDDDSAADGAKASGGSHRTSTAVARGRGAGATPQGGGKRGASSALPAFPRSAASSDEEEEGNEADEEDNDWDGEDEEESEETSEQEEHDDPHEGHEELELSLAERDQDEEEADEP</sequence>
<keyword evidence="7 9" id="KW-0067">ATP-binding</keyword>
<feature type="domain" description="EF-hand" evidence="13">
    <location>
        <begin position="232"/>
        <end position="267"/>
    </location>
</feature>
<dbReference type="SMART" id="SM00054">
    <property type="entry name" value="EFh"/>
    <property type="match status" value="3"/>
</dbReference>
<keyword evidence="2" id="KW-0723">Serine/threonine-protein kinase</keyword>